<feature type="chain" id="PRO_5003320181" evidence="1">
    <location>
        <begin position="21"/>
        <end position="224"/>
    </location>
</feature>
<evidence type="ECO:0000256" key="1">
    <source>
        <dbReference type="SAM" id="SignalP"/>
    </source>
</evidence>
<organism evidence="2 3">
    <name type="scientific">Cavenderia fasciculata</name>
    <name type="common">Slime mold</name>
    <name type="synonym">Dictyostelium fasciculatum</name>
    <dbReference type="NCBI Taxonomy" id="261658"/>
    <lineage>
        <taxon>Eukaryota</taxon>
        <taxon>Amoebozoa</taxon>
        <taxon>Evosea</taxon>
        <taxon>Eumycetozoa</taxon>
        <taxon>Dictyostelia</taxon>
        <taxon>Acytosteliales</taxon>
        <taxon>Cavenderiaceae</taxon>
        <taxon>Cavenderia</taxon>
    </lineage>
</organism>
<dbReference type="AlphaFoldDB" id="F4QES2"/>
<feature type="signal peptide" evidence="1">
    <location>
        <begin position="1"/>
        <end position="20"/>
    </location>
</feature>
<name>F4QES2_CACFS</name>
<accession>F4QES2</accession>
<protein>
    <submittedName>
        <fullName evidence="2">Uncharacterized protein</fullName>
    </submittedName>
</protein>
<sequence length="224" mass="24796">MQKLLVVFLILGVLLPLTQSSNFDLQERYWTEQETEALLRRSRIMESQYSEEIILGLIGNIVKPLIAAINKISHFGMRELAAGVHGVIDGYELRTNPSMARLCMNDTRNGENILNKILTDSDTISEFAIKNVLRLPEMANVIASIGIHCRIDQLIARITSLIVKIGASFTIIGIPFVLIHDVPLILTNSPALIKDALNMTLAVGRLDFYTFGLGAGDIIGILLR</sequence>
<dbReference type="KEGG" id="dfa:DFA_11094"/>
<keyword evidence="3" id="KW-1185">Reference proteome</keyword>
<dbReference type="EMBL" id="GL883029">
    <property type="protein sequence ID" value="EGG13333.1"/>
    <property type="molecule type" value="Genomic_DNA"/>
</dbReference>
<reference evidence="3" key="1">
    <citation type="journal article" date="2011" name="Genome Res.">
        <title>Phylogeny-wide analysis of social amoeba genomes highlights ancient origins for complex intercellular communication.</title>
        <authorList>
            <person name="Heidel A.J."/>
            <person name="Lawal H.M."/>
            <person name="Felder M."/>
            <person name="Schilde C."/>
            <person name="Helps N.R."/>
            <person name="Tunggal B."/>
            <person name="Rivero F."/>
            <person name="John U."/>
            <person name="Schleicher M."/>
            <person name="Eichinger L."/>
            <person name="Platzer M."/>
            <person name="Noegel A.A."/>
            <person name="Schaap P."/>
            <person name="Gloeckner G."/>
        </authorList>
    </citation>
    <scope>NUCLEOTIDE SEQUENCE [LARGE SCALE GENOMIC DNA]</scope>
    <source>
        <strain evidence="3">SH3</strain>
    </source>
</reference>
<evidence type="ECO:0000313" key="3">
    <source>
        <dbReference type="Proteomes" id="UP000007797"/>
    </source>
</evidence>
<keyword evidence="1" id="KW-0732">Signal</keyword>
<dbReference type="RefSeq" id="XP_004350037.1">
    <property type="nucleotide sequence ID" value="XM_004349987.1"/>
</dbReference>
<evidence type="ECO:0000313" key="2">
    <source>
        <dbReference type="EMBL" id="EGG13333.1"/>
    </source>
</evidence>
<dbReference type="Proteomes" id="UP000007797">
    <property type="component" value="Unassembled WGS sequence"/>
</dbReference>
<gene>
    <name evidence="2" type="ORF">DFA_11094</name>
</gene>
<proteinExistence type="predicted"/>
<dbReference type="GeneID" id="14865554"/>